<evidence type="ECO:0008006" key="4">
    <source>
        <dbReference type="Google" id="ProtNLM"/>
    </source>
</evidence>
<comment type="caution">
    <text evidence="2">The sequence shown here is derived from an EMBL/GenBank/DDBJ whole genome shotgun (WGS) entry which is preliminary data.</text>
</comment>
<dbReference type="PROSITE" id="PS51257">
    <property type="entry name" value="PROKAR_LIPOPROTEIN"/>
    <property type="match status" value="1"/>
</dbReference>
<evidence type="ECO:0000313" key="3">
    <source>
        <dbReference type="Proteomes" id="UP000323708"/>
    </source>
</evidence>
<keyword evidence="3" id="KW-1185">Reference proteome</keyword>
<dbReference type="EMBL" id="VTUX01000001">
    <property type="protein sequence ID" value="KAA1193903.1"/>
    <property type="molecule type" value="Genomic_DNA"/>
</dbReference>
<reference evidence="2 3" key="1">
    <citation type="submission" date="2019-09" db="EMBL/GenBank/DDBJ databases">
        <authorList>
            <person name="Chen X.-Y."/>
        </authorList>
    </citation>
    <scope>NUCLEOTIDE SEQUENCE [LARGE SCALE GENOMIC DNA]</scope>
    <source>
        <strain evidence="2 3">NY5</strain>
    </source>
</reference>
<gene>
    <name evidence="2" type="ORF">F0M18_00190</name>
</gene>
<sequence length="235" mass="25479">MRFYPVVQLLSSLSLAGLLLAGCAQSPERAAPPATQPEVNLSGAWQVDYSESENIRESYDALIRDLQRRASRQQRGMSQGGGTLAVGGGSASAGASVYALARMAEIVTEPQLLDITQGDGRINIKREGSFALDCEYHSAQADRRVSPLGSEICAWDGHQLLFQISLPEGLTIQHRFTLGPDGERIKVATTLHSSGVSQPFTLDRVYRRYDPDADGIRCTQTLSSGRVCTTEKPQP</sequence>
<feature type="signal peptide" evidence="1">
    <location>
        <begin position="1"/>
        <end position="30"/>
    </location>
</feature>
<organism evidence="2 3">
    <name type="scientific">Pseudohalioglobus sediminis</name>
    <dbReference type="NCBI Taxonomy" id="2606449"/>
    <lineage>
        <taxon>Bacteria</taxon>
        <taxon>Pseudomonadati</taxon>
        <taxon>Pseudomonadota</taxon>
        <taxon>Gammaproteobacteria</taxon>
        <taxon>Cellvibrionales</taxon>
        <taxon>Halieaceae</taxon>
        <taxon>Pseudohalioglobus</taxon>
    </lineage>
</organism>
<evidence type="ECO:0000256" key="1">
    <source>
        <dbReference type="SAM" id="SignalP"/>
    </source>
</evidence>
<accession>A0A5B0X3P6</accession>
<dbReference type="Proteomes" id="UP000323708">
    <property type="component" value="Unassembled WGS sequence"/>
</dbReference>
<proteinExistence type="predicted"/>
<name>A0A5B0X3P6_9GAMM</name>
<protein>
    <recommendedName>
        <fullName evidence="4">Lipoprotein</fullName>
    </recommendedName>
</protein>
<evidence type="ECO:0000313" key="2">
    <source>
        <dbReference type="EMBL" id="KAA1193903.1"/>
    </source>
</evidence>
<feature type="chain" id="PRO_5023124317" description="Lipoprotein" evidence="1">
    <location>
        <begin position="31"/>
        <end position="235"/>
    </location>
</feature>
<dbReference type="RefSeq" id="WP_149609372.1">
    <property type="nucleotide sequence ID" value="NZ_VTUX01000001.1"/>
</dbReference>
<keyword evidence="1" id="KW-0732">Signal</keyword>
<dbReference type="AlphaFoldDB" id="A0A5B0X3P6"/>